<comment type="caution">
    <text evidence="1">The sequence shown here is derived from an EMBL/GenBank/DDBJ whole genome shotgun (WGS) entry which is preliminary data.</text>
</comment>
<organism evidence="1 2">
    <name type="scientific">Nannochloropsis salina CCMP1776</name>
    <dbReference type="NCBI Taxonomy" id="1027361"/>
    <lineage>
        <taxon>Eukaryota</taxon>
        <taxon>Sar</taxon>
        <taxon>Stramenopiles</taxon>
        <taxon>Ochrophyta</taxon>
        <taxon>Eustigmatophyceae</taxon>
        <taxon>Eustigmatales</taxon>
        <taxon>Monodopsidaceae</taxon>
        <taxon>Microchloropsis</taxon>
        <taxon>Microchloropsis salina</taxon>
    </lineage>
</organism>
<accession>A0A4D9CW53</accession>
<gene>
    <name evidence="1" type="ORF">NSK_005250</name>
</gene>
<dbReference type="AlphaFoldDB" id="A0A4D9CW53"/>
<evidence type="ECO:0000313" key="1">
    <source>
        <dbReference type="EMBL" id="TFJ83410.1"/>
    </source>
</evidence>
<dbReference type="OrthoDB" id="188983at2759"/>
<sequence>MLFLLEKGKTLGEVAGTNMEYKGLPERRTQGSIPTAVDKEDRDRVLGPFPSSIPLRFIAGHVLVSTWGRQRLLVRALGIPRHQLHWREGFFLIGSTPESLRARLVFHRSIWKDSKEIETPYRPVNMRVLPCAFTLVCAAPAFAFMPPTVSHPRGITMRAEMGQDRRDVVKSTFGFASALGVLASLSPSFPAQAGYLNSDKLPEVIKPSDAEVDQDILKSSEVQNELKAIRNYKEGVSSLSSELAGNAQVDLYSRVRKDLDVSSLRDSLNKVNTVFSEDTQRGTDRIVRIILQDVNELEAATRQRPGTQRSDTKLKLITKKLKKLDAAFAELLTYF</sequence>
<dbReference type="Proteomes" id="UP000355283">
    <property type="component" value="Unassembled WGS sequence"/>
</dbReference>
<evidence type="ECO:0000313" key="2">
    <source>
        <dbReference type="Proteomes" id="UP000355283"/>
    </source>
</evidence>
<protein>
    <submittedName>
        <fullName evidence="1">Uncharacterized protein</fullName>
    </submittedName>
</protein>
<name>A0A4D9CW53_9STRA</name>
<proteinExistence type="predicted"/>
<reference evidence="1 2" key="1">
    <citation type="submission" date="2019-01" db="EMBL/GenBank/DDBJ databases">
        <title>Nuclear Genome Assembly of the Microalgal Biofuel strain Nannochloropsis salina CCMP1776.</title>
        <authorList>
            <person name="Hovde B."/>
        </authorList>
    </citation>
    <scope>NUCLEOTIDE SEQUENCE [LARGE SCALE GENOMIC DNA]</scope>
    <source>
        <strain evidence="1 2">CCMP1776</strain>
    </source>
</reference>
<dbReference type="EMBL" id="SDOX01000036">
    <property type="protein sequence ID" value="TFJ83410.1"/>
    <property type="molecule type" value="Genomic_DNA"/>
</dbReference>
<keyword evidence="2" id="KW-1185">Reference proteome</keyword>